<dbReference type="PANTHER" id="PTHR43115">
    <property type="entry name" value="DEHYDROGENASE/REDUCTASE SDR FAMILY MEMBER 11"/>
    <property type="match status" value="1"/>
</dbReference>
<protein>
    <submittedName>
        <fullName evidence="6">SDR family NAD(P)-dependent oxidoreductase</fullName>
    </submittedName>
    <submittedName>
        <fullName evidence="5">SDR family oxidoreductase</fullName>
    </submittedName>
</protein>
<accession>A0A155EYY1</accession>
<dbReference type="PRINTS" id="PR00080">
    <property type="entry name" value="SDRFAMILY"/>
</dbReference>
<keyword evidence="2" id="KW-0560">Oxidoreductase</keyword>
<dbReference type="EMBL" id="QHMI01000003">
    <property type="protein sequence ID" value="PXB42592.1"/>
    <property type="molecule type" value="Genomic_DNA"/>
</dbReference>
<comment type="caution">
    <text evidence="6">The sequence shown here is derived from an EMBL/GenBank/DDBJ whole genome shotgun (WGS) entry which is preliminary data.</text>
</comment>
<dbReference type="EMBL" id="PNXT01000001">
    <property type="protein sequence ID" value="PTX89630.1"/>
    <property type="molecule type" value="Genomic_DNA"/>
</dbReference>
<evidence type="ECO:0000256" key="2">
    <source>
        <dbReference type="ARBA" id="ARBA00023002"/>
    </source>
</evidence>
<evidence type="ECO:0000313" key="7">
    <source>
        <dbReference type="Proteomes" id="UP000244004"/>
    </source>
</evidence>
<dbReference type="AlphaFoldDB" id="A0A155AWP4"/>
<dbReference type="SUPFAM" id="SSF51735">
    <property type="entry name" value="NAD(P)-binding Rossmann-fold domains"/>
    <property type="match status" value="1"/>
</dbReference>
<evidence type="ECO:0000256" key="3">
    <source>
        <dbReference type="RuleBase" id="RU000363"/>
    </source>
</evidence>
<feature type="domain" description="Ketoreductase" evidence="4">
    <location>
        <begin position="6"/>
        <end position="191"/>
    </location>
</feature>
<dbReference type="Gene3D" id="3.40.50.720">
    <property type="entry name" value="NAD(P)-binding Rossmann-like Domain"/>
    <property type="match status" value="1"/>
</dbReference>
<dbReference type="RefSeq" id="WP_022649104.1">
    <property type="nucleotide sequence ID" value="NZ_AP025764.1"/>
</dbReference>
<dbReference type="Pfam" id="PF00106">
    <property type="entry name" value="adh_short"/>
    <property type="match status" value="1"/>
</dbReference>
<reference evidence="5 7" key="1">
    <citation type="submission" date="2018-01" db="EMBL/GenBank/DDBJ databases">
        <title>Geographic spread and resistance mechanisms of dominant carbapenem-resistant Enterobacter cloacae complex clones ST171 and ST78.</title>
        <authorList>
            <person name="Gomez-Simmonds A."/>
            <person name="Annavajhala M.K."/>
            <person name="Wang Z."/>
            <person name="Macesic N."/>
            <person name="Hu Y."/>
            <person name="Giddins M.J."/>
            <person name="O'Malley A."/>
            <person name="Toussaint N.C."/>
            <person name="Whittier S."/>
            <person name="Torres V.J."/>
            <person name="Uhlemann A.-C."/>
        </authorList>
    </citation>
    <scope>NUCLEOTIDE SEQUENCE [LARGE SCALE GENOMIC DNA]</scope>
    <source>
        <strain evidence="5 7">78</strain>
    </source>
</reference>
<dbReference type="InterPro" id="IPR002347">
    <property type="entry name" value="SDR_fam"/>
</dbReference>
<evidence type="ECO:0000256" key="1">
    <source>
        <dbReference type="ARBA" id="ARBA00006484"/>
    </source>
</evidence>
<evidence type="ECO:0000259" key="4">
    <source>
        <dbReference type="SMART" id="SM00822"/>
    </source>
</evidence>
<dbReference type="InterPro" id="IPR036291">
    <property type="entry name" value="NAD(P)-bd_dom_sf"/>
</dbReference>
<dbReference type="SMART" id="SM00822">
    <property type="entry name" value="PKS_KR"/>
    <property type="match status" value="1"/>
</dbReference>
<dbReference type="Proteomes" id="UP000244004">
    <property type="component" value="Unassembled WGS sequence"/>
</dbReference>
<dbReference type="FunFam" id="3.40.50.720:FF:000047">
    <property type="entry name" value="NADP-dependent L-serine/L-allo-threonine dehydrogenase"/>
    <property type="match status" value="1"/>
</dbReference>
<dbReference type="PROSITE" id="PS00061">
    <property type="entry name" value="ADH_SHORT"/>
    <property type="match status" value="1"/>
</dbReference>
<name>A0A155AWP4_9ENTR</name>
<dbReference type="PRINTS" id="PR00081">
    <property type="entry name" value="GDHRDH"/>
</dbReference>
<sequence length="248" mass="26911">MELNGKVALITGASSGIGASTAKKLAEQGVRVGLAARRLDRLQALVSEIEAAGGEAMALAMDVTDPASVNKGVEALHKRYGHIDIAFNNAGLMPISDIASLRVDEWHRMVDVNVKGLFNTVAAVLPIMQSQRSGHIINTSSIAGRKTFPGLGVYCATKHAVAAFSDILRMELAPQFNIRVTSLQPGAVESELFEHISDENYRAQMEQLKEKMTFLKADDIADSILYVLQAPEHVDVAELFIMPTEQPW</sequence>
<dbReference type="PANTHER" id="PTHR43115:SF4">
    <property type="entry name" value="DEHYDROGENASE_REDUCTASE SDR FAMILY MEMBER 11"/>
    <property type="match status" value="1"/>
</dbReference>
<reference evidence="6 8" key="2">
    <citation type="submission" date="2018-05" db="EMBL/GenBank/DDBJ databases">
        <title>Evaluation of testing and processing parameters for the GenePOC Carba assay.</title>
        <authorList>
            <person name="Walsh T.R."/>
        </authorList>
    </citation>
    <scope>NUCLEOTIDE SEQUENCE [LARGE SCALE GENOMIC DNA]</scope>
    <source>
        <strain evidence="6 8">PECIMP</strain>
    </source>
</reference>
<dbReference type="InterPro" id="IPR057326">
    <property type="entry name" value="KR_dom"/>
</dbReference>
<dbReference type="PIRSF" id="PIRSF000126">
    <property type="entry name" value="11-beta-HSD1"/>
    <property type="match status" value="1"/>
</dbReference>
<evidence type="ECO:0000313" key="5">
    <source>
        <dbReference type="EMBL" id="PTX89630.1"/>
    </source>
</evidence>
<organism evidence="6 8">
    <name type="scientific">Enterobacter hormaechei</name>
    <dbReference type="NCBI Taxonomy" id="158836"/>
    <lineage>
        <taxon>Bacteria</taxon>
        <taxon>Pseudomonadati</taxon>
        <taxon>Pseudomonadota</taxon>
        <taxon>Gammaproteobacteria</taxon>
        <taxon>Enterobacterales</taxon>
        <taxon>Enterobacteriaceae</taxon>
        <taxon>Enterobacter</taxon>
        <taxon>Enterobacter cloacae complex</taxon>
    </lineage>
</organism>
<evidence type="ECO:0000313" key="8">
    <source>
        <dbReference type="Proteomes" id="UP000246375"/>
    </source>
</evidence>
<accession>A0A155AWP4</accession>
<dbReference type="GO" id="GO:0016616">
    <property type="term" value="F:oxidoreductase activity, acting on the CH-OH group of donors, NAD or NADP as acceptor"/>
    <property type="evidence" value="ECO:0007669"/>
    <property type="project" value="UniProtKB-ARBA"/>
</dbReference>
<evidence type="ECO:0000313" key="6">
    <source>
        <dbReference type="EMBL" id="PXB42592.1"/>
    </source>
</evidence>
<dbReference type="InterPro" id="IPR020904">
    <property type="entry name" value="Sc_DH/Rdtase_CS"/>
</dbReference>
<dbReference type="GeneID" id="99707079"/>
<comment type="similarity">
    <text evidence="1 3">Belongs to the short-chain dehydrogenases/reductases (SDR) family.</text>
</comment>
<gene>
    <name evidence="5" type="ORF">C1O12_15085</name>
    <name evidence="6" type="ORF">DL189_05780</name>
</gene>
<proteinExistence type="inferred from homology"/>
<accession>A0A431SF28</accession>
<dbReference type="Proteomes" id="UP000246375">
    <property type="component" value="Unassembled WGS sequence"/>
</dbReference>